<dbReference type="AlphaFoldDB" id="A0AAD7FCH5"/>
<dbReference type="Gene3D" id="3.80.10.10">
    <property type="entry name" value="Ribonuclease Inhibitor"/>
    <property type="match status" value="1"/>
</dbReference>
<proteinExistence type="predicted"/>
<gene>
    <name evidence="1" type="ORF">FB45DRAFT_873165</name>
</gene>
<accession>A0AAD7FCH5</accession>
<reference evidence="1" key="1">
    <citation type="submission" date="2023-03" db="EMBL/GenBank/DDBJ databases">
        <title>Massive genome expansion in bonnet fungi (Mycena s.s.) driven by repeated elements and novel gene families across ecological guilds.</title>
        <authorList>
            <consortium name="Lawrence Berkeley National Laboratory"/>
            <person name="Harder C.B."/>
            <person name="Miyauchi S."/>
            <person name="Viragh M."/>
            <person name="Kuo A."/>
            <person name="Thoen E."/>
            <person name="Andreopoulos B."/>
            <person name="Lu D."/>
            <person name="Skrede I."/>
            <person name="Drula E."/>
            <person name="Henrissat B."/>
            <person name="Morin E."/>
            <person name="Kohler A."/>
            <person name="Barry K."/>
            <person name="LaButti K."/>
            <person name="Morin E."/>
            <person name="Salamov A."/>
            <person name="Lipzen A."/>
            <person name="Mereny Z."/>
            <person name="Hegedus B."/>
            <person name="Baldrian P."/>
            <person name="Stursova M."/>
            <person name="Weitz H."/>
            <person name="Taylor A."/>
            <person name="Grigoriev I.V."/>
            <person name="Nagy L.G."/>
            <person name="Martin F."/>
            <person name="Kauserud H."/>
        </authorList>
    </citation>
    <scope>NUCLEOTIDE SEQUENCE</scope>
    <source>
        <strain evidence="1">9284</strain>
    </source>
</reference>
<organism evidence="1 2">
    <name type="scientific">Roridomyces roridus</name>
    <dbReference type="NCBI Taxonomy" id="1738132"/>
    <lineage>
        <taxon>Eukaryota</taxon>
        <taxon>Fungi</taxon>
        <taxon>Dikarya</taxon>
        <taxon>Basidiomycota</taxon>
        <taxon>Agaricomycotina</taxon>
        <taxon>Agaricomycetes</taxon>
        <taxon>Agaricomycetidae</taxon>
        <taxon>Agaricales</taxon>
        <taxon>Marasmiineae</taxon>
        <taxon>Mycenaceae</taxon>
        <taxon>Roridomyces</taxon>
    </lineage>
</organism>
<evidence type="ECO:0008006" key="3">
    <source>
        <dbReference type="Google" id="ProtNLM"/>
    </source>
</evidence>
<protein>
    <recommendedName>
        <fullName evidence="3">F-box domain-containing protein</fullName>
    </recommendedName>
</protein>
<dbReference type="Proteomes" id="UP001221142">
    <property type="component" value="Unassembled WGS sequence"/>
</dbReference>
<sequence length="323" mass="36629">MSTSFLGAHGLTALSLRVEELPTDVASIHWESLRHLTLVTERRPGETPGAHDPLPILRQCSRLESLNLDFDFNMHAHQGTNLHPQRPLCDFLHLRRLSVLGTAWALLPSINAPELQYLSCVLSQFPRGETPNPVLRLVSSTNYIECLCLDTTRISRDTLMEVLRAIPMLRDLTLRGEPRVAPDQLGTRRHQDAGVVPMLSPHPTSTICPRLERLKLLNHHALSDEDLLAFVLARTTPPNPYSTSISRLSELAAHFNRWSQVDILPYLAQQIAGGLKIHLVYQPQPTFSPPYSAAHANDPWHVWNPEARVWLFPDEYTGWYRQR</sequence>
<dbReference type="SUPFAM" id="SSF52047">
    <property type="entry name" value="RNI-like"/>
    <property type="match status" value="1"/>
</dbReference>
<evidence type="ECO:0000313" key="1">
    <source>
        <dbReference type="EMBL" id="KAJ7615850.1"/>
    </source>
</evidence>
<dbReference type="InterPro" id="IPR032675">
    <property type="entry name" value="LRR_dom_sf"/>
</dbReference>
<name>A0AAD7FCH5_9AGAR</name>
<keyword evidence="2" id="KW-1185">Reference proteome</keyword>
<evidence type="ECO:0000313" key="2">
    <source>
        <dbReference type="Proteomes" id="UP001221142"/>
    </source>
</evidence>
<dbReference type="EMBL" id="JARKIF010000023">
    <property type="protein sequence ID" value="KAJ7615850.1"/>
    <property type="molecule type" value="Genomic_DNA"/>
</dbReference>
<comment type="caution">
    <text evidence="1">The sequence shown here is derived from an EMBL/GenBank/DDBJ whole genome shotgun (WGS) entry which is preliminary data.</text>
</comment>